<organism evidence="1 2">
    <name type="scientific">Megasphaera paucivorans</name>
    <dbReference type="NCBI Taxonomy" id="349095"/>
    <lineage>
        <taxon>Bacteria</taxon>
        <taxon>Bacillati</taxon>
        <taxon>Bacillota</taxon>
        <taxon>Negativicutes</taxon>
        <taxon>Veillonellales</taxon>
        <taxon>Veillonellaceae</taxon>
        <taxon>Megasphaera</taxon>
    </lineage>
</organism>
<protein>
    <recommendedName>
        <fullName evidence="3">Transposase</fullName>
    </recommendedName>
</protein>
<dbReference type="OrthoDB" id="9808061at2"/>
<keyword evidence="2" id="KW-1185">Reference proteome</keyword>
<feature type="non-terminal residue" evidence="1">
    <location>
        <position position="115"/>
    </location>
</feature>
<dbReference type="EMBL" id="FNHQ01000047">
    <property type="protein sequence ID" value="SDN42300.1"/>
    <property type="molecule type" value="Genomic_DNA"/>
</dbReference>
<gene>
    <name evidence="1" type="ORF">SAMN05660299_02700</name>
</gene>
<dbReference type="NCBIfam" id="NF047593">
    <property type="entry name" value="IS66_ISAeme5_TnpA"/>
    <property type="match status" value="1"/>
</dbReference>
<dbReference type="AlphaFoldDB" id="A0A1H0B9I1"/>
<accession>A0A1H0B9I1</accession>
<dbReference type="RefSeq" id="WP_091652961.1">
    <property type="nucleotide sequence ID" value="NZ_FNHQ01000047.1"/>
</dbReference>
<dbReference type="Proteomes" id="UP000199309">
    <property type="component" value="Unassembled WGS sequence"/>
</dbReference>
<dbReference type="STRING" id="349095.SAMN05660299_02700"/>
<name>A0A1H0B9I1_9FIRM</name>
<proteinExistence type="predicted"/>
<evidence type="ECO:0000313" key="1">
    <source>
        <dbReference type="EMBL" id="SDN42300.1"/>
    </source>
</evidence>
<reference evidence="1 2" key="1">
    <citation type="submission" date="2016-10" db="EMBL/GenBank/DDBJ databases">
        <authorList>
            <person name="de Groot N.N."/>
        </authorList>
    </citation>
    <scope>NUCLEOTIDE SEQUENCE [LARGE SCALE GENOMIC DNA]</scope>
    <source>
        <strain evidence="1 2">DSM 16981</strain>
    </source>
</reference>
<evidence type="ECO:0000313" key="2">
    <source>
        <dbReference type="Proteomes" id="UP000199309"/>
    </source>
</evidence>
<evidence type="ECO:0008006" key="3">
    <source>
        <dbReference type="Google" id="ProtNLM"/>
    </source>
</evidence>
<sequence length="115" mass="12970">MNTREVTQQYRLNQWMEIIRECRSSGQSVASWCANHGVRQSSYYYWLKQIRVTACESFPALSTSKQEIVPLNIPSPSSRGADFQAEEVTSAIIVRFGAVTLELHNNASATLIENT</sequence>